<organism evidence="1 2">
    <name type="scientific">Pyronema omphalodes (strain CBS 100304)</name>
    <name type="common">Pyronema confluens</name>
    <dbReference type="NCBI Taxonomy" id="1076935"/>
    <lineage>
        <taxon>Eukaryota</taxon>
        <taxon>Fungi</taxon>
        <taxon>Dikarya</taxon>
        <taxon>Ascomycota</taxon>
        <taxon>Pezizomycotina</taxon>
        <taxon>Pezizomycetes</taxon>
        <taxon>Pezizales</taxon>
        <taxon>Pyronemataceae</taxon>
        <taxon>Pyronema</taxon>
    </lineage>
</organism>
<evidence type="ECO:0000313" key="1">
    <source>
        <dbReference type="EMBL" id="CCX34113.1"/>
    </source>
</evidence>
<keyword evidence="2" id="KW-1185">Reference proteome</keyword>
<protein>
    <submittedName>
        <fullName evidence="1">Uncharacterized protein</fullName>
    </submittedName>
</protein>
<proteinExistence type="predicted"/>
<dbReference type="AlphaFoldDB" id="U4LWW6"/>
<reference evidence="1 2" key="1">
    <citation type="journal article" date="2013" name="PLoS Genet.">
        <title>The genome and development-dependent transcriptomes of Pyronema confluens: a window into fungal evolution.</title>
        <authorList>
            <person name="Traeger S."/>
            <person name="Altegoer F."/>
            <person name="Freitag M."/>
            <person name="Gabaldon T."/>
            <person name="Kempken F."/>
            <person name="Kumar A."/>
            <person name="Marcet-Houben M."/>
            <person name="Poggeler S."/>
            <person name="Stajich J.E."/>
            <person name="Nowrousian M."/>
        </authorList>
    </citation>
    <scope>NUCLEOTIDE SEQUENCE [LARGE SCALE GENOMIC DNA]</scope>
    <source>
        <strain evidence="2">CBS 100304</strain>
        <tissue evidence="1">Vegetative mycelium</tissue>
    </source>
</reference>
<gene>
    <name evidence="1" type="ORF">PCON_02613</name>
</gene>
<sequence length="64" mass="7663">MQICNDQPWLATCKKRIIAFFALFQLLDRDYIAKSQSHQAVLHVCLTRVRRRRSQNRFKFPLQG</sequence>
<dbReference type="EMBL" id="HF936305">
    <property type="protein sequence ID" value="CCX34113.1"/>
    <property type="molecule type" value="Genomic_DNA"/>
</dbReference>
<accession>U4LWW6</accession>
<evidence type="ECO:0000313" key="2">
    <source>
        <dbReference type="Proteomes" id="UP000018144"/>
    </source>
</evidence>
<dbReference type="Proteomes" id="UP000018144">
    <property type="component" value="Unassembled WGS sequence"/>
</dbReference>
<name>U4LWW6_PYROM</name>